<evidence type="ECO:0000256" key="1">
    <source>
        <dbReference type="SAM" id="Phobius"/>
    </source>
</evidence>
<keyword evidence="2" id="KW-0542">Nucleomorph</keyword>
<gene>
    <name evidence="2" type="primary">orf341</name>
</gene>
<feature type="transmembrane region" description="Helical" evidence="1">
    <location>
        <begin position="81"/>
        <end position="102"/>
    </location>
</feature>
<geneLocation type="nucleomorph" evidence="2"/>
<dbReference type="PIR" id="F90084">
    <property type="entry name" value="F90084"/>
</dbReference>
<dbReference type="GeneID" id="857297"/>
<proteinExistence type="predicted"/>
<dbReference type="EMBL" id="AF165818">
    <property type="protein sequence ID" value="AAK39809.1"/>
    <property type="molecule type" value="Genomic_DNA"/>
</dbReference>
<evidence type="ECO:0000313" key="3">
    <source>
        <dbReference type="Proteomes" id="UP000242167"/>
    </source>
</evidence>
<organism evidence="2 3">
    <name type="scientific">Guillardia theta</name>
    <name type="common">Cryptophyte</name>
    <name type="synonym">Cryptomonas phi</name>
    <dbReference type="NCBI Taxonomy" id="55529"/>
    <lineage>
        <taxon>Eukaryota</taxon>
        <taxon>Cryptophyceae</taxon>
        <taxon>Pyrenomonadales</taxon>
        <taxon>Geminigeraceae</taxon>
        <taxon>Guillardia</taxon>
    </lineage>
</organism>
<evidence type="ECO:0000313" key="2">
    <source>
        <dbReference type="EMBL" id="AAK39809.1"/>
    </source>
</evidence>
<dbReference type="AlphaFoldDB" id="Q98RZ1"/>
<name>Q98RZ1_GUITH</name>
<feature type="transmembrane region" description="Helical" evidence="1">
    <location>
        <begin position="114"/>
        <end position="133"/>
    </location>
</feature>
<accession>Q98RZ1</accession>
<feature type="transmembrane region" description="Helical" evidence="1">
    <location>
        <begin position="237"/>
        <end position="256"/>
    </location>
</feature>
<dbReference type="RefSeq" id="XP_001713514.1">
    <property type="nucleotide sequence ID" value="XM_001713462.1"/>
</dbReference>
<reference evidence="2 3" key="1">
    <citation type="journal article" date="2001" name="Nature">
        <title>The highly reduced genome of an enslaved algal nucleus.</title>
        <authorList>
            <person name="Douglas S."/>
            <person name="Zauner S."/>
            <person name="Fraunholz M."/>
            <person name="Beaton M."/>
            <person name="Penny S."/>
            <person name="Deng L."/>
            <person name="Wu X."/>
            <person name="Reith M."/>
            <person name="Cavalier-Smith T."/>
            <person name="Maier U."/>
        </authorList>
    </citation>
    <scope>NUCLEOTIDE SEQUENCE [LARGE SCALE GENOMIC DNA]</scope>
</reference>
<keyword evidence="1" id="KW-0472">Membrane</keyword>
<keyword evidence="1" id="KW-1133">Transmembrane helix</keyword>
<protein>
    <submittedName>
        <fullName evidence="2">Uncharacterized protein</fullName>
    </submittedName>
</protein>
<dbReference type="Proteomes" id="UP000242167">
    <property type="component" value="Nucleomorph 1"/>
</dbReference>
<feature type="transmembrane region" description="Helical" evidence="1">
    <location>
        <begin position="140"/>
        <end position="160"/>
    </location>
</feature>
<feature type="transmembrane region" description="Helical" evidence="1">
    <location>
        <begin position="180"/>
        <end position="198"/>
    </location>
</feature>
<keyword evidence="1" id="KW-0812">Transmembrane</keyword>
<sequence>MLLNVNLSSLRSRYNSYNKILSRNSQKLKTFPKFHCIKKISNDNLQQNKNNTIIYLRTFTNFVFIIYFLKNSHKNVNLSCMKGCLFIEFEVVIAILIYILLIKVNNKYIVNTRISLSSLLMDLTIFISLALLINFKTFDFLFQLFFFLFLLFIHLFKISYQIKILEYLIIPHKLKKRIRILIENLFGIFYFISFLYFYKRKKNIFIKNNILNFENLIFVNNLNSFGIFQKYISDQNYYSFLFVIIILSFLYNLAFFDNFNKSYEKNLSSNNFIYNHSAVMNKNNENHLSNFIIKEKEILKKNEKKKIIEWKIMSKGIKTPSNITVWNSNYLKKKRKWYEIL</sequence>
<feature type="transmembrane region" description="Helical" evidence="1">
    <location>
        <begin position="52"/>
        <end position="69"/>
    </location>
</feature>